<evidence type="ECO:0000313" key="2">
    <source>
        <dbReference type="Proteomes" id="UP001055811"/>
    </source>
</evidence>
<reference evidence="1 2" key="2">
    <citation type="journal article" date="2022" name="Mol. Ecol. Resour.">
        <title>The genomes of chicory, endive, great burdock and yacon provide insights into Asteraceae paleo-polyploidization history and plant inulin production.</title>
        <authorList>
            <person name="Fan W."/>
            <person name="Wang S."/>
            <person name="Wang H."/>
            <person name="Wang A."/>
            <person name="Jiang F."/>
            <person name="Liu H."/>
            <person name="Zhao H."/>
            <person name="Xu D."/>
            <person name="Zhang Y."/>
        </authorList>
    </citation>
    <scope>NUCLEOTIDE SEQUENCE [LARGE SCALE GENOMIC DNA]</scope>
    <source>
        <strain evidence="2">cv. Punajuju</strain>
        <tissue evidence="1">Leaves</tissue>
    </source>
</reference>
<reference evidence="2" key="1">
    <citation type="journal article" date="2022" name="Mol. Ecol. Resour.">
        <title>The genomes of chicory, endive, great burdock and yacon provide insights into Asteraceae palaeo-polyploidization history and plant inulin production.</title>
        <authorList>
            <person name="Fan W."/>
            <person name="Wang S."/>
            <person name="Wang H."/>
            <person name="Wang A."/>
            <person name="Jiang F."/>
            <person name="Liu H."/>
            <person name="Zhao H."/>
            <person name="Xu D."/>
            <person name="Zhang Y."/>
        </authorList>
    </citation>
    <scope>NUCLEOTIDE SEQUENCE [LARGE SCALE GENOMIC DNA]</scope>
    <source>
        <strain evidence="2">cv. Punajuju</strain>
    </source>
</reference>
<organism evidence="1 2">
    <name type="scientific">Cichorium intybus</name>
    <name type="common">Chicory</name>
    <dbReference type="NCBI Taxonomy" id="13427"/>
    <lineage>
        <taxon>Eukaryota</taxon>
        <taxon>Viridiplantae</taxon>
        <taxon>Streptophyta</taxon>
        <taxon>Embryophyta</taxon>
        <taxon>Tracheophyta</taxon>
        <taxon>Spermatophyta</taxon>
        <taxon>Magnoliopsida</taxon>
        <taxon>eudicotyledons</taxon>
        <taxon>Gunneridae</taxon>
        <taxon>Pentapetalae</taxon>
        <taxon>asterids</taxon>
        <taxon>campanulids</taxon>
        <taxon>Asterales</taxon>
        <taxon>Asteraceae</taxon>
        <taxon>Cichorioideae</taxon>
        <taxon>Cichorieae</taxon>
        <taxon>Cichoriinae</taxon>
        <taxon>Cichorium</taxon>
    </lineage>
</organism>
<sequence length="461" mass="52914">MEELVRKLELSNSEVTKELHDLRSSTESFNSQYHTGFAKHLSDAHKRVEELTTELSSSAVTTFAKELRTTNQTIITNMVNKLKTALQPMINVSLKMERSMAERGRPQQIAQGEHNVHPSQGGESEATGSQALETPTSEAHQPTTTEPQTTSQPTMLGRPSFIPPIPSTPSMAIPTFGSTITTEAGGSSSQPLRKEIRIAPHMEQVNRERKEEYRKILEINRIAINNETWTEDLIKTIGFTDFHVNNSLPLKSLDTKNSKDQQLDLPYNPKTFAFLQFERHVPKEKEKLTEFKVRKITFHTKYIQAPAYVWSVKKIVKIISIKKGEEYVGFQNLNFFVLRGVNEEESKFTIADFPIMNPSDFISLLDILKFSAGKEQIVDKPWGVVFKGLSHDNETMVTKFFDIDFMGRFPTESVKQVLALVNNCFVNTWQEKKKLREHLNWWLTVRYTLKQAFIKHLRQQR</sequence>
<gene>
    <name evidence="1" type="ORF">L2E82_18397</name>
</gene>
<dbReference type="Proteomes" id="UP001055811">
    <property type="component" value="Linkage Group LG03"/>
</dbReference>
<comment type="caution">
    <text evidence="1">The sequence shown here is derived from an EMBL/GenBank/DDBJ whole genome shotgun (WGS) entry which is preliminary data.</text>
</comment>
<keyword evidence="2" id="KW-1185">Reference proteome</keyword>
<accession>A0ACB9FAP6</accession>
<protein>
    <submittedName>
        <fullName evidence="1">Uncharacterized protein</fullName>
    </submittedName>
</protein>
<name>A0ACB9FAP6_CICIN</name>
<dbReference type="EMBL" id="CM042011">
    <property type="protein sequence ID" value="KAI3767968.1"/>
    <property type="molecule type" value="Genomic_DNA"/>
</dbReference>
<evidence type="ECO:0000313" key="1">
    <source>
        <dbReference type="EMBL" id="KAI3767968.1"/>
    </source>
</evidence>
<proteinExistence type="predicted"/>